<reference evidence="2" key="1">
    <citation type="submission" date="2025-08" db="UniProtKB">
        <authorList>
            <consortium name="RefSeq"/>
        </authorList>
    </citation>
    <scope>IDENTIFICATION</scope>
    <source>
        <tissue evidence="2">Skeletal muscle</tissue>
    </source>
</reference>
<organism evidence="1 2">
    <name type="scientific">Thamnophis sirtalis</name>
    <dbReference type="NCBI Taxonomy" id="35019"/>
    <lineage>
        <taxon>Eukaryota</taxon>
        <taxon>Metazoa</taxon>
        <taxon>Chordata</taxon>
        <taxon>Craniata</taxon>
        <taxon>Vertebrata</taxon>
        <taxon>Euteleostomi</taxon>
        <taxon>Lepidosauria</taxon>
        <taxon>Squamata</taxon>
        <taxon>Bifurcata</taxon>
        <taxon>Unidentata</taxon>
        <taxon>Episquamata</taxon>
        <taxon>Toxicofera</taxon>
        <taxon>Serpentes</taxon>
        <taxon>Colubroidea</taxon>
        <taxon>Colubridae</taxon>
        <taxon>Natricinae</taxon>
        <taxon>Thamnophis</taxon>
    </lineage>
</organism>
<dbReference type="RefSeq" id="XP_013907263.1">
    <property type="nucleotide sequence ID" value="XM_014051788.1"/>
</dbReference>
<dbReference type="PANTHER" id="PTHR22753:SF14">
    <property type="entry name" value="MONOACYLGLYCEROL_DIACYLGLYCEROL O-ACYLTRANSFERASE"/>
    <property type="match status" value="1"/>
</dbReference>
<dbReference type="GeneID" id="106537602"/>
<keyword evidence="1" id="KW-1185">Reference proteome</keyword>
<dbReference type="KEGG" id="tsr:106537602"/>
<dbReference type="Proteomes" id="UP000504617">
    <property type="component" value="Unplaced"/>
</dbReference>
<accession>A0A6I9X7A5</accession>
<dbReference type="PANTHER" id="PTHR22753">
    <property type="entry name" value="TRANSMEMBRANE PROTEIN 68"/>
    <property type="match status" value="1"/>
</dbReference>
<dbReference type="OrthoDB" id="44277at2759"/>
<proteinExistence type="predicted"/>
<dbReference type="GO" id="GO:0016020">
    <property type="term" value="C:membrane"/>
    <property type="evidence" value="ECO:0007669"/>
    <property type="project" value="TreeGrafter"/>
</dbReference>
<protein>
    <submittedName>
        <fullName evidence="2">Transmembrane protein 68-like</fullName>
    </submittedName>
</protein>
<gene>
    <name evidence="2" type="primary">LOC106537602</name>
</gene>
<evidence type="ECO:0000313" key="1">
    <source>
        <dbReference type="Proteomes" id="UP000504617"/>
    </source>
</evidence>
<name>A0A6I9X7A5_9SAUR</name>
<sequence>MVGTNLLRVLYDTMDFEELVSTSILHGAPSILTSIIPTFTQNIRENIRIVGGQIKLLRWIYEYIRLPIFPLYGNFPGKLQIYFGDPIPYDPNTTAEELAKKVKNALRCLIDKHQKIPGNVWRALMA</sequence>
<dbReference type="AlphaFoldDB" id="A0A6I9X7A5"/>
<evidence type="ECO:0000313" key="2">
    <source>
        <dbReference type="RefSeq" id="XP_013907263.1"/>
    </source>
</evidence>